<proteinExistence type="predicted"/>
<dbReference type="EMBL" id="JAYKBV010000026">
    <property type="protein sequence ID" value="MEB3041632.1"/>
    <property type="molecule type" value="Genomic_DNA"/>
</dbReference>
<evidence type="ECO:0000313" key="2">
    <source>
        <dbReference type="EMBL" id="MEB3041632.1"/>
    </source>
</evidence>
<comment type="caution">
    <text evidence="2">The sequence shown here is derived from an EMBL/GenBank/DDBJ whole genome shotgun (WGS) entry which is preliminary data.</text>
</comment>
<dbReference type="Proteomes" id="UP001324270">
    <property type="component" value="Unassembled WGS sequence"/>
</dbReference>
<dbReference type="Pfam" id="PF04233">
    <property type="entry name" value="Phage_Mu_F"/>
    <property type="match status" value="1"/>
</dbReference>
<dbReference type="RefSeq" id="WP_323980173.1">
    <property type="nucleotide sequence ID" value="NZ_JAYKBV010000026.1"/>
</dbReference>
<reference evidence="2 3" key="1">
    <citation type="submission" date="2023-12" db="EMBL/GenBank/DDBJ databases">
        <title>Genomic sequences of Capnocytophaga and Parvimonas strains.</title>
        <authorList>
            <person name="Watt R.M."/>
            <person name="Wang M."/>
            <person name="Yang T."/>
            <person name="Tong W.M."/>
        </authorList>
    </citation>
    <scope>NUCLEOTIDE SEQUENCE [LARGE SCALE GENOMIC DNA]</scope>
    <source>
        <strain evidence="2 3">CCUG 13156</strain>
    </source>
</reference>
<organism evidence="2 3">
    <name type="scientific">Capnocytophaga gingivalis</name>
    <dbReference type="NCBI Taxonomy" id="1017"/>
    <lineage>
        <taxon>Bacteria</taxon>
        <taxon>Pseudomonadati</taxon>
        <taxon>Bacteroidota</taxon>
        <taxon>Flavobacteriia</taxon>
        <taxon>Flavobacteriales</taxon>
        <taxon>Flavobacteriaceae</taxon>
        <taxon>Capnocytophaga</taxon>
    </lineage>
</organism>
<sequence length="520" mass="60295">MPSVAHHYFGAMHQSLSLQYAPCDCEACQEARLSSAQEPPKKPLDLTKVAKKAFDQLHKRGSYRPEDLMKYKAYRDLITATAEVFNTAIPHEVPEEMRAYLERDVFIFSGLKTHTQLTEARSKLKDEQGNIRPYYQFEQDILKLNNTYNRNYLEAEYQFAVQSAQSAANWANLQEDTSRYWLEYRTAGDERVRQSHAALAGICLPKDDAFWTEYYPPNGWRCRCTAVEVLARENTKSNPETAKKAGEEATTQIGKSGKNKLAMFRFNPGQEKKVFPPNNTYTQVVGAEQVKRELETITERKIVNLQELIRRNQPTKEEVENIMLKYAELFPEDFRRGLGEVSFTNSPNFLMQHSMSYRPSTNEWIGKSTIEISNHTFANIGFNASIQLREALGAIKKGEDLTFKQEYAIESLWHEILHAKTQTRPILLNRRQTESMETINEFIARHTYNEFIERLGGKAIHQQRILEEGYGYKGWINNFRERLKTNGISEEEAVEFFKPHLMSDYSNIGEKIIEFFAIQR</sequence>
<gene>
    <name evidence="2" type="ORF">VJJ49_13195</name>
</gene>
<dbReference type="InterPro" id="IPR006528">
    <property type="entry name" value="Phage_head_morphogenesis_dom"/>
</dbReference>
<protein>
    <submittedName>
        <fullName evidence="2">Phage minor head protein</fullName>
    </submittedName>
</protein>
<keyword evidence="3" id="KW-1185">Reference proteome</keyword>
<name>A0ABU5YCM3_9FLAO</name>
<evidence type="ECO:0000259" key="1">
    <source>
        <dbReference type="Pfam" id="PF04233"/>
    </source>
</evidence>
<evidence type="ECO:0000313" key="3">
    <source>
        <dbReference type="Proteomes" id="UP001324270"/>
    </source>
</evidence>
<feature type="domain" description="Phage head morphogenesis" evidence="1">
    <location>
        <begin position="136"/>
        <end position="226"/>
    </location>
</feature>
<dbReference type="NCBIfam" id="TIGR01641">
    <property type="entry name" value="phageSPP1_gp7"/>
    <property type="match status" value="1"/>
</dbReference>
<accession>A0ABU5YCM3</accession>